<dbReference type="EMBL" id="LAZR01002614">
    <property type="protein sequence ID" value="KKN27774.1"/>
    <property type="molecule type" value="Genomic_DNA"/>
</dbReference>
<evidence type="ECO:0000313" key="1">
    <source>
        <dbReference type="EMBL" id="KKN27774.1"/>
    </source>
</evidence>
<dbReference type="AlphaFoldDB" id="A0A0F9PCG0"/>
<accession>A0A0F9PCG0</accession>
<sequence length="56" mass="6828">MKVETDDYDKEKSYIEKVRKIFLRGLVLDSIRIFDWGGKYEVTLKYKKKPKKESKR</sequence>
<gene>
    <name evidence="1" type="ORF">LCGC14_0861240</name>
</gene>
<reference evidence="1" key="1">
    <citation type="journal article" date="2015" name="Nature">
        <title>Complex archaea that bridge the gap between prokaryotes and eukaryotes.</title>
        <authorList>
            <person name="Spang A."/>
            <person name="Saw J.H."/>
            <person name="Jorgensen S.L."/>
            <person name="Zaremba-Niedzwiedzka K."/>
            <person name="Martijn J."/>
            <person name="Lind A.E."/>
            <person name="van Eijk R."/>
            <person name="Schleper C."/>
            <person name="Guy L."/>
            <person name="Ettema T.J."/>
        </authorList>
    </citation>
    <scope>NUCLEOTIDE SEQUENCE</scope>
</reference>
<name>A0A0F9PCG0_9ZZZZ</name>
<comment type="caution">
    <text evidence="1">The sequence shown here is derived from an EMBL/GenBank/DDBJ whole genome shotgun (WGS) entry which is preliminary data.</text>
</comment>
<proteinExistence type="predicted"/>
<organism evidence="1">
    <name type="scientific">marine sediment metagenome</name>
    <dbReference type="NCBI Taxonomy" id="412755"/>
    <lineage>
        <taxon>unclassified sequences</taxon>
        <taxon>metagenomes</taxon>
        <taxon>ecological metagenomes</taxon>
    </lineage>
</organism>
<protein>
    <submittedName>
        <fullName evidence="1">Uncharacterized protein</fullName>
    </submittedName>
</protein>